<keyword evidence="3" id="KW-1185">Reference proteome</keyword>
<reference evidence="2 3" key="1">
    <citation type="submission" date="2023-08" db="EMBL/GenBank/DDBJ databases">
        <title>A Necator americanus chromosomal reference genome.</title>
        <authorList>
            <person name="Ilik V."/>
            <person name="Petrzelkova K.J."/>
            <person name="Pardy F."/>
            <person name="Fuh T."/>
            <person name="Niatou-Singa F.S."/>
            <person name="Gouil Q."/>
            <person name="Baker L."/>
            <person name="Ritchie M.E."/>
            <person name="Jex A.R."/>
            <person name="Gazzola D."/>
            <person name="Li H."/>
            <person name="Toshio Fujiwara R."/>
            <person name="Zhan B."/>
            <person name="Aroian R.V."/>
            <person name="Pafco B."/>
            <person name="Schwarz E.M."/>
        </authorList>
    </citation>
    <scope>NUCLEOTIDE SEQUENCE [LARGE SCALE GENOMIC DNA]</scope>
    <source>
        <strain evidence="2 3">Aroian</strain>
        <tissue evidence="2">Whole animal</tissue>
    </source>
</reference>
<evidence type="ECO:0000313" key="2">
    <source>
        <dbReference type="EMBL" id="KAK6764637.1"/>
    </source>
</evidence>
<evidence type="ECO:0000256" key="1">
    <source>
        <dbReference type="SAM" id="MobiDB-lite"/>
    </source>
</evidence>
<dbReference type="EMBL" id="JAVFWL010000006">
    <property type="protein sequence ID" value="KAK6764637.1"/>
    <property type="molecule type" value="Genomic_DNA"/>
</dbReference>
<comment type="caution">
    <text evidence="2">The sequence shown here is derived from an EMBL/GenBank/DDBJ whole genome shotgun (WGS) entry which is preliminary data.</text>
</comment>
<name>A0ABR1EPQ6_NECAM</name>
<dbReference type="Proteomes" id="UP001303046">
    <property type="component" value="Unassembled WGS sequence"/>
</dbReference>
<gene>
    <name evidence="2" type="primary">Necator_chrX.g24982</name>
    <name evidence="2" type="ORF">RB195_024817</name>
</gene>
<organism evidence="2 3">
    <name type="scientific">Necator americanus</name>
    <name type="common">Human hookworm</name>
    <dbReference type="NCBI Taxonomy" id="51031"/>
    <lineage>
        <taxon>Eukaryota</taxon>
        <taxon>Metazoa</taxon>
        <taxon>Ecdysozoa</taxon>
        <taxon>Nematoda</taxon>
        <taxon>Chromadorea</taxon>
        <taxon>Rhabditida</taxon>
        <taxon>Rhabditina</taxon>
        <taxon>Rhabditomorpha</taxon>
        <taxon>Strongyloidea</taxon>
        <taxon>Ancylostomatidae</taxon>
        <taxon>Bunostominae</taxon>
        <taxon>Necator</taxon>
    </lineage>
</organism>
<proteinExistence type="predicted"/>
<feature type="compositionally biased region" description="Polar residues" evidence="1">
    <location>
        <begin position="105"/>
        <end position="117"/>
    </location>
</feature>
<evidence type="ECO:0000313" key="3">
    <source>
        <dbReference type="Proteomes" id="UP001303046"/>
    </source>
</evidence>
<sequence>MTICTYTHILASEAAIEDLIMQAKMIKCAVIGLTETKRRHPLNALYETGEELFLGTCDSRGVGGVGAELPTPEASASDAAGLIRAHVWNTRGGPHPSENIRAKTHGTTSPVPRTATRNPGHARGATTSPEPTQILKFSQHCWKRWRVCVVFHVFPKKESQTVRGRLFP</sequence>
<feature type="region of interest" description="Disordered" evidence="1">
    <location>
        <begin position="92"/>
        <end position="129"/>
    </location>
</feature>
<protein>
    <submittedName>
        <fullName evidence="2">Uncharacterized protein</fullName>
    </submittedName>
</protein>
<accession>A0ABR1EPQ6</accession>